<feature type="compositionally biased region" description="Polar residues" evidence="6">
    <location>
        <begin position="227"/>
        <end position="242"/>
    </location>
</feature>
<dbReference type="SUPFAM" id="SSF56112">
    <property type="entry name" value="Protein kinase-like (PK-like)"/>
    <property type="match status" value="1"/>
</dbReference>
<dbReference type="InterPro" id="IPR001245">
    <property type="entry name" value="Ser-Thr/Tyr_kinase_cat_dom"/>
</dbReference>
<dbReference type="Gene3D" id="1.10.510.10">
    <property type="entry name" value="Transferase(Phosphotransferase) domain 1"/>
    <property type="match status" value="1"/>
</dbReference>
<accession>A0AAW0JVC3</accession>
<dbReference type="EMBL" id="PKMF04000467">
    <property type="protein sequence ID" value="KAK7830186.1"/>
    <property type="molecule type" value="Genomic_DNA"/>
</dbReference>
<dbReference type="GO" id="GO:0004672">
    <property type="term" value="F:protein kinase activity"/>
    <property type="evidence" value="ECO:0007669"/>
    <property type="project" value="InterPro"/>
</dbReference>
<dbReference type="PROSITE" id="PS00107">
    <property type="entry name" value="PROTEIN_KINASE_ATP"/>
    <property type="match status" value="1"/>
</dbReference>
<feature type="compositionally biased region" description="Low complexity" evidence="6">
    <location>
        <begin position="210"/>
        <end position="221"/>
    </location>
</feature>
<keyword evidence="1" id="KW-0808">Transferase</keyword>
<keyword evidence="4 5" id="KW-0067">ATP-binding</keyword>
<feature type="binding site" evidence="5">
    <location>
        <position position="65"/>
    </location>
    <ligand>
        <name>ATP</name>
        <dbReference type="ChEBI" id="CHEBI:30616"/>
    </ligand>
</feature>
<evidence type="ECO:0000259" key="7">
    <source>
        <dbReference type="PROSITE" id="PS50011"/>
    </source>
</evidence>
<keyword evidence="2 5" id="KW-0547">Nucleotide-binding</keyword>
<name>A0AAW0JVC3_QUESU</name>
<organism evidence="8 9">
    <name type="scientific">Quercus suber</name>
    <name type="common">Cork oak</name>
    <dbReference type="NCBI Taxonomy" id="58331"/>
    <lineage>
        <taxon>Eukaryota</taxon>
        <taxon>Viridiplantae</taxon>
        <taxon>Streptophyta</taxon>
        <taxon>Embryophyta</taxon>
        <taxon>Tracheophyta</taxon>
        <taxon>Spermatophyta</taxon>
        <taxon>Magnoliopsida</taxon>
        <taxon>eudicotyledons</taxon>
        <taxon>Gunneridae</taxon>
        <taxon>Pentapetalae</taxon>
        <taxon>rosids</taxon>
        <taxon>fabids</taxon>
        <taxon>Fagales</taxon>
        <taxon>Fagaceae</taxon>
        <taxon>Quercus</taxon>
    </lineage>
</organism>
<evidence type="ECO:0000256" key="6">
    <source>
        <dbReference type="SAM" id="MobiDB-lite"/>
    </source>
</evidence>
<sequence length="248" mass="27670">MIHIEKIFITSIFIHGIPTNNARQFSYNLLRSATGNFHPTNRIGGGGYGVVYKGVFKDGTRVAIKCLSAESKQGTNEFLTEINMISNIRHPNLVEFIGCCAEGNHRILVYEYLENNSLASALLGSKSKHTWKLREEKRLLEIVDPELTAYPEGEVLRFIKVALFCTQGSAHQRPTMRQVVEMLSKEVHLNESALTEPRIYRGHSSKQLGSASTEESSSSQAEKGKQPVNSSHSYTSQSSDIVSQMLPR</sequence>
<dbReference type="InterPro" id="IPR000719">
    <property type="entry name" value="Prot_kinase_dom"/>
</dbReference>
<feature type="region of interest" description="Disordered" evidence="6">
    <location>
        <begin position="194"/>
        <end position="248"/>
    </location>
</feature>
<evidence type="ECO:0000256" key="2">
    <source>
        <dbReference type="ARBA" id="ARBA00022741"/>
    </source>
</evidence>
<dbReference type="InterPro" id="IPR011009">
    <property type="entry name" value="Kinase-like_dom_sf"/>
</dbReference>
<dbReference type="Gene3D" id="3.30.200.20">
    <property type="entry name" value="Phosphorylase Kinase, domain 1"/>
    <property type="match status" value="1"/>
</dbReference>
<dbReference type="FunFam" id="3.30.200.20:FF:000225">
    <property type="entry name" value="cold-responsive protein kinase 1"/>
    <property type="match status" value="1"/>
</dbReference>
<evidence type="ECO:0000313" key="9">
    <source>
        <dbReference type="Proteomes" id="UP000237347"/>
    </source>
</evidence>
<dbReference type="InterPro" id="IPR052059">
    <property type="entry name" value="CR_Ser/Thr_kinase"/>
</dbReference>
<dbReference type="PROSITE" id="PS50011">
    <property type="entry name" value="PROTEIN_KINASE_DOM"/>
    <property type="match status" value="1"/>
</dbReference>
<keyword evidence="3 8" id="KW-0418">Kinase</keyword>
<reference evidence="8 9" key="1">
    <citation type="journal article" date="2018" name="Sci. Data">
        <title>The draft genome sequence of cork oak.</title>
        <authorList>
            <person name="Ramos A.M."/>
            <person name="Usie A."/>
            <person name="Barbosa P."/>
            <person name="Barros P.M."/>
            <person name="Capote T."/>
            <person name="Chaves I."/>
            <person name="Simoes F."/>
            <person name="Abreu I."/>
            <person name="Carrasquinho I."/>
            <person name="Faro C."/>
            <person name="Guimaraes J.B."/>
            <person name="Mendonca D."/>
            <person name="Nobrega F."/>
            <person name="Rodrigues L."/>
            <person name="Saibo N.J.M."/>
            <person name="Varela M.C."/>
            <person name="Egas C."/>
            <person name="Matos J."/>
            <person name="Miguel C.M."/>
            <person name="Oliveira M.M."/>
            <person name="Ricardo C.P."/>
            <person name="Goncalves S."/>
        </authorList>
    </citation>
    <scope>NUCLEOTIDE SEQUENCE [LARGE SCALE GENOMIC DNA]</scope>
    <source>
        <strain evidence="9">cv. HL8</strain>
    </source>
</reference>
<evidence type="ECO:0000256" key="3">
    <source>
        <dbReference type="ARBA" id="ARBA00022777"/>
    </source>
</evidence>
<comment type="caution">
    <text evidence="8">The sequence shown here is derived from an EMBL/GenBank/DDBJ whole genome shotgun (WGS) entry which is preliminary data.</text>
</comment>
<gene>
    <name evidence="8" type="primary">CRPK1_1</name>
    <name evidence="8" type="ORF">CFP56_028506</name>
</gene>
<protein>
    <submittedName>
        <fullName evidence="8">Cold-responsive protein kinase 1</fullName>
    </submittedName>
</protein>
<dbReference type="AlphaFoldDB" id="A0AAW0JVC3"/>
<evidence type="ECO:0000256" key="1">
    <source>
        <dbReference type="ARBA" id="ARBA00022679"/>
    </source>
</evidence>
<dbReference type="Pfam" id="PF07714">
    <property type="entry name" value="PK_Tyr_Ser-Thr"/>
    <property type="match status" value="1"/>
</dbReference>
<dbReference type="GO" id="GO:0005524">
    <property type="term" value="F:ATP binding"/>
    <property type="evidence" value="ECO:0007669"/>
    <property type="project" value="UniProtKB-UniRule"/>
</dbReference>
<evidence type="ECO:0000313" key="8">
    <source>
        <dbReference type="EMBL" id="KAK7830186.1"/>
    </source>
</evidence>
<evidence type="ECO:0000256" key="5">
    <source>
        <dbReference type="PROSITE-ProRule" id="PRU10141"/>
    </source>
</evidence>
<dbReference type="PANTHER" id="PTHR47973">
    <property type="entry name" value="CYSTEINE-RICH RECEPTOR-LIKE PROTEIN KINASE 3"/>
    <property type="match status" value="1"/>
</dbReference>
<feature type="domain" description="Protein kinase" evidence="7">
    <location>
        <begin position="37"/>
        <end position="248"/>
    </location>
</feature>
<dbReference type="InterPro" id="IPR017441">
    <property type="entry name" value="Protein_kinase_ATP_BS"/>
</dbReference>
<proteinExistence type="predicted"/>
<keyword evidence="9" id="KW-1185">Reference proteome</keyword>
<evidence type="ECO:0000256" key="4">
    <source>
        <dbReference type="ARBA" id="ARBA00022840"/>
    </source>
</evidence>
<dbReference type="Proteomes" id="UP000237347">
    <property type="component" value="Unassembled WGS sequence"/>
</dbReference>